<dbReference type="EMBL" id="CAJVRM010000103">
    <property type="protein sequence ID" value="CAG8974403.1"/>
    <property type="molecule type" value="Genomic_DNA"/>
</dbReference>
<keyword evidence="1" id="KW-0732">Signal</keyword>
<dbReference type="AlphaFoldDB" id="A0A9N9LIK4"/>
<accession>A0A9N9LIK4</accession>
<feature type="signal peptide" evidence="1">
    <location>
        <begin position="1"/>
        <end position="18"/>
    </location>
</feature>
<protein>
    <submittedName>
        <fullName evidence="2">Uncharacterized protein</fullName>
    </submittedName>
</protein>
<feature type="chain" id="PRO_5040249489" evidence="1">
    <location>
        <begin position="19"/>
        <end position="59"/>
    </location>
</feature>
<evidence type="ECO:0000313" key="2">
    <source>
        <dbReference type="EMBL" id="CAG8974403.1"/>
    </source>
</evidence>
<evidence type="ECO:0000256" key="1">
    <source>
        <dbReference type="SAM" id="SignalP"/>
    </source>
</evidence>
<comment type="caution">
    <text evidence="2">The sequence shown here is derived from an EMBL/GenBank/DDBJ whole genome shotgun (WGS) entry which is preliminary data.</text>
</comment>
<sequence length="59" mass="5971">MKLPSTLAFLTILTAVAAKTCGVKNDACGSTGNLPCCRGLFCLPNANGQAGKSCALKPE</sequence>
<dbReference type="Proteomes" id="UP000701801">
    <property type="component" value="Unassembled WGS sequence"/>
</dbReference>
<proteinExistence type="predicted"/>
<gene>
    <name evidence="2" type="ORF">HYALB_00010043</name>
</gene>
<keyword evidence="3" id="KW-1185">Reference proteome</keyword>
<name>A0A9N9LIK4_9HELO</name>
<evidence type="ECO:0000313" key="3">
    <source>
        <dbReference type="Proteomes" id="UP000701801"/>
    </source>
</evidence>
<reference evidence="2" key="1">
    <citation type="submission" date="2021-07" db="EMBL/GenBank/DDBJ databases">
        <authorList>
            <person name="Durling M."/>
        </authorList>
    </citation>
    <scope>NUCLEOTIDE SEQUENCE</scope>
</reference>
<organism evidence="2 3">
    <name type="scientific">Hymenoscyphus albidus</name>
    <dbReference type="NCBI Taxonomy" id="595503"/>
    <lineage>
        <taxon>Eukaryota</taxon>
        <taxon>Fungi</taxon>
        <taxon>Dikarya</taxon>
        <taxon>Ascomycota</taxon>
        <taxon>Pezizomycotina</taxon>
        <taxon>Leotiomycetes</taxon>
        <taxon>Helotiales</taxon>
        <taxon>Helotiaceae</taxon>
        <taxon>Hymenoscyphus</taxon>
    </lineage>
</organism>